<sequence length="293" mass="33044">MDSNHFPGYLLSESDGLGSLRPDTSDRYFPIQNTATYRPTSFLPVQHTWNPPPEHCLLRSTPNPPGIFCRPQHAYPSYAEKATQTIQSDYASEGDITAVQKQRRPILRPVPQVAYRSMRHQTAPCTIEFFVNGKRGICLSDALEGNWVGLEGRDDRSLFEDGRLQIMFRFQPAGCSPWQSKVGVSGFAYRPLLLYTSQINTTDFRAKRRPITKMRLAAEVAKSVTKFIAREKLNAHDAGHLRCEWGDVSMRNVFLTKLVRVSVASWQPEIFVERLSVSPQVAAPSSFPSNPLT</sequence>
<dbReference type="OrthoDB" id="2799313at2759"/>
<protein>
    <submittedName>
        <fullName evidence="1">Uncharacterized protein</fullName>
    </submittedName>
</protein>
<proteinExistence type="predicted"/>
<keyword evidence="2" id="KW-1185">Reference proteome</keyword>
<dbReference type="EMBL" id="WIUZ02000018">
    <property type="protein sequence ID" value="KAF9779827.1"/>
    <property type="molecule type" value="Genomic_DNA"/>
</dbReference>
<evidence type="ECO:0000313" key="2">
    <source>
        <dbReference type="Proteomes" id="UP000736335"/>
    </source>
</evidence>
<evidence type="ECO:0000313" key="1">
    <source>
        <dbReference type="EMBL" id="KAF9779827.1"/>
    </source>
</evidence>
<dbReference type="AlphaFoldDB" id="A0A9P6H5D3"/>
<accession>A0A9P6H5D3</accession>
<organism evidence="1 2">
    <name type="scientific">Thelephora terrestris</name>
    <dbReference type="NCBI Taxonomy" id="56493"/>
    <lineage>
        <taxon>Eukaryota</taxon>
        <taxon>Fungi</taxon>
        <taxon>Dikarya</taxon>
        <taxon>Basidiomycota</taxon>
        <taxon>Agaricomycotina</taxon>
        <taxon>Agaricomycetes</taxon>
        <taxon>Thelephorales</taxon>
        <taxon>Thelephoraceae</taxon>
        <taxon>Thelephora</taxon>
    </lineage>
</organism>
<comment type="caution">
    <text evidence="1">The sequence shown here is derived from an EMBL/GenBank/DDBJ whole genome shotgun (WGS) entry which is preliminary data.</text>
</comment>
<reference evidence="1" key="2">
    <citation type="submission" date="2020-11" db="EMBL/GenBank/DDBJ databases">
        <authorList>
            <consortium name="DOE Joint Genome Institute"/>
            <person name="Kuo A."/>
            <person name="Miyauchi S."/>
            <person name="Kiss E."/>
            <person name="Drula E."/>
            <person name="Kohler A."/>
            <person name="Sanchez-Garcia M."/>
            <person name="Andreopoulos B."/>
            <person name="Barry K.W."/>
            <person name="Bonito G."/>
            <person name="Buee M."/>
            <person name="Carver A."/>
            <person name="Chen C."/>
            <person name="Cichocki N."/>
            <person name="Clum A."/>
            <person name="Culley D."/>
            <person name="Crous P.W."/>
            <person name="Fauchery L."/>
            <person name="Girlanda M."/>
            <person name="Hayes R."/>
            <person name="Keri Z."/>
            <person name="Labutti K."/>
            <person name="Lipzen A."/>
            <person name="Lombard V."/>
            <person name="Magnuson J."/>
            <person name="Maillard F."/>
            <person name="Morin E."/>
            <person name="Murat C."/>
            <person name="Nolan M."/>
            <person name="Ohm R."/>
            <person name="Pangilinan J."/>
            <person name="Pereira M."/>
            <person name="Perotto S."/>
            <person name="Peter M."/>
            <person name="Riley R."/>
            <person name="Sitrit Y."/>
            <person name="Stielow B."/>
            <person name="Szollosi G."/>
            <person name="Zifcakova L."/>
            <person name="Stursova M."/>
            <person name="Spatafora J.W."/>
            <person name="Tedersoo L."/>
            <person name="Vaario L.-M."/>
            <person name="Yamada A."/>
            <person name="Yan M."/>
            <person name="Wang P."/>
            <person name="Xu J."/>
            <person name="Bruns T."/>
            <person name="Baldrian P."/>
            <person name="Vilgalys R."/>
            <person name="Henrissat B."/>
            <person name="Grigoriev I.V."/>
            <person name="Hibbett D."/>
            <person name="Nagy L.G."/>
            <person name="Martin F.M."/>
        </authorList>
    </citation>
    <scope>NUCLEOTIDE SEQUENCE</scope>
    <source>
        <strain evidence="1">UH-Tt-Lm1</strain>
    </source>
</reference>
<name>A0A9P6H5D3_9AGAM</name>
<reference evidence="1" key="1">
    <citation type="journal article" date="2020" name="Nat. Commun.">
        <title>Large-scale genome sequencing of mycorrhizal fungi provides insights into the early evolution of symbiotic traits.</title>
        <authorList>
            <person name="Miyauchi S."/>
            <person name="Kiss E."/>
            <person name="Kuo A."/>
            <person name="Drula E."/>
            <person name="Kohler A."/>
            <person name="Sanchez-Garcia M."/>
            <person name="Morin E."/>
            <person name="Andreopoulos B."/>
            <person name="Barry K.W."/>
            <person name="Bonito G."/>
            <person name="Buee M."/>
            <person name="Carver A."/>
            <person name="Chen C."/>
            <person name="Cichocki N."/>
            <person name="Clum A."/>
            <person name="Culley D."/>
            <person name="Crous P.W."/>
            <person name="Fauchery L."/>
            <person name="Girlanda M."/>
            <person name="Hayes R.D."/>
            <person name="Keri Z."/>
            <person name="LaButti K."/>
            <person name="Lipzen A."/>
            <person name="Lombard V."/>
            <person name="Magnuson J."/>
            <person name="Maillard F."/>
            <person name="Murat C."/>
            <person name="Nolan M."/>
            <person name="Ohm R.A."/>
            <person name="Pangilinan J."/>
            <person name="Pereira M.F."/>
            <person name="Perotto S."/>
            <person name="Peter M."/>
            <person name="Pfister S."/>
            <person name="Riley R."/>
            <person name="Sitrit Y."/>
            <person name="Stielow J.B."/>
            <person name="Szollosi G."/>
            <person name="Zifcakova L."/>
            <person name="Stursova M."/>
            <person name="Spatafora J.W."/>
            <person name="Tedersoo L."/>
            <person name="Vaario L.M."/>
            <person name="Yamada A."/>
            <person name="Yan M."/>
            <person name="Wang P."/>
            <person name="Xu J."/>
            <person name="Bruns T."/>
            <person name="Baldrian P."/>
            <person name="Vilgalys R."/>
            <person name="Dunand C."/>
            <person name="Henrissat B."/>
            <person name="Grigoriev I.V."/>
            <person name="Hibbett D."/>
            <person name="Nagy L.G."/>
            <person name="Martin F.M."/>
        </authorList>
    </citation>
    <scope>NUCLEOTIDE SEQUENCE</scope>
    <source>
        <strain evidence="1">UH-Tt-Lm1</strain>
    </source>
</reference>
<gene>
    <name evidence="1" type="ORF">BJ322DRAFT_344683</name>
</gene>
<dbReference type="Proteomes" id="UP000736335">
    <property type="component" value="Unassembled WGS sequence"/>
</dbReference>